<evidence type="ECO:0000313" key="2">
    <source>
        <dbReference type="EMBL" id="OXG23140.1"/>
    </source>
</evidence>
<keyword evidence="1" id="KW-1133">Transmembrane helix</keyword>
<evidence type="ECO:0000256" key="1">
    <source>
        <dbReference type="SAM" id="Phobius"/>
    </source>
</evidence>
<feature type="transmembrane region" description="Helical" evidence="1">
    <location>
        <begin position="20"/>
        <end position="38"/>
    </location>
</feature>
<sequence>MIDPDSHGGLMKKTNETCLCMVGFAIPNIAGTIVLLTVEQRGKTKGRFVAAFYIMQFLGASIPRY</sequence>
<comment type="caution">
    <text evidence="2">The sequence shown here is derived from an EMBL/GenBank/DDBJ whole genome shotgun (WGS) entry which is preliminary data.</text>
</comment>
<name>A0A854QMD1_CRYNE</name>
<dbReference type="Proteomes" id="UP000199727">
    <property type="component" value="Unassembled WGS sequence"/>
</dbReference>
<gene>
    <name evidence="2" type="ORF">C361_02908</name>
</gene>
<keyword evidence="1" id="KW-0472">Membrane</keyword>
<evidence type="ECO:0000313" key="3">
    <source>
        <dbReference type="Proteomes" id="UP000199727"/>
    </source>
</evidence>
<dbReference type="EMBL" id="AMKT01000037">
    <property type="protein sequence ID" value="OXG23140.1"/>
    <property type="molecule type" value="Genomic_DNA"/>
</dbReference>
<dbReference type="AlphaFoldDB" id="A0A854QMD1"/>
<keyword evidence="1" id="KW-0812">Transmembrane</keyword>
<reference evidence="2 3" key="1">
    <citation type="submission" date="2017-06" db="EMBL/GenBank/DDBJ databases">
        <title>Global population genomics of the pathogenic fungus Cryptococcus neoformans var. grubii.</title>
        <authorList>
            <person name="Cuomo C."/>
            <person name="Litvintseva A."/>
            <person name="Chen Y."/>
            <person name="Young S."/>
            <person name="Zeng Q."/>
            <person name="Chapman S."/>
            <person name="Gujja S."/>
            <person name="Saif S."/>
            <person name="Birren B."/>
        </authorList>
    </citation>
    <scope>NUCLEOTIDE SEQUENCE [LARGE SCALE GENOMIC DNA]</scope>
    <source>
        <strain evidence="2 3">Tu259-1</strain>
    </source>
</reference>
<protein>
    <submittedName>
        <fullName evidence="2">Uncharacterized protein</fullName>
    </submittedName>
</protein>
<accession>A0A854QMD1</accession>
<proteinExistence type="predicted"/>
<organism evidence="2 3">
    <name type="scientific">Cryptococcus neoformans Tu259-1</name>
    <dbReference type="NCBI Taxonomy" id="1230072"/>
    <lineage>
        <taxon>Eukaryota</taxon>
        <taxon>Fungi</taxon>
        <taxon>Dikarya</taxon>
        <taxon>Basidiomycota</taxon>
        <taxon>Agaricomycotina</taxon>
        <taxon>Tremellomycetes</taxon>
        <taxon>Tremellales</taxon>
        <taxon>Cryptococcaceae</taxon>
        <taxon>Cryptococcus</taxon>
        <taxon>Cryptococcus neoformans species complex</taxon>
    </lineage>
</organism>